<gene>
    <name evidence="2" type="ORF">JTE90_015826</name>
</gene>
<feature type="signal peptide" evidence="1">
    <location>
        <begin position="1"/>
        <end position="35"/>
    </location>
</feature>
<dbReference type="EMBL" id="JAFNEN010001085">
    <property type="protein sequence ID" value="KAG8175055.1"/>
    <property type="molecule type" value="Genomic_DNA"/>
</dbReference>
<feature type="chain" id="PRO_5043720014" description="Secreted protein" evidence="1">
    <location>
        <begin position="36"/>
        <end position="97"/>
    </location>
</feature>
<evidence type="ECO:0008006" key="4">
    <source>
        <dbReference type="Google" id="ProtNLM"/>
    </source>
</evidence>
<evidence type="ECO:0000313" key="3">
    <source>
        <dbReference type="Proteomes" id="UP000827092"/>
    </source>
</evidence>
<comment type="caution">
    <text evidence="2">The sequence shown here is derived from an EMBL/GenBank/DDBJ whole genome shotgun (WGS) entry which is preliminary data.</text>
</comment>
<protein>
    <recommendedName>
        <fullName evidence="4">Secreted protein</fullName>
    </recommendedName>
</protein>
<proteinExistence type="predicted"/>
<keyword evidence="3" id="KW-1185">Reference proteome</keyword>
<accession>A0AAV6TU99</accession>
<dbReference type="Proteomes" id="UP000827092">
    <property type="component" value="Unassembled WGS sequence"/>
</dbReference>
<evidence type="ECO:0000313" key="2">
    <source>
        <dbReference type="EMBL" id="KAG8175055.1"/>
    </source>
</evidence>
<dbReference type="AlphaFoldDB" id="A0AAV6TU99"/>
<reference evidence="2 3" key="1">
    <citation type="journal article" date="2022" name="Nat. Ecol. Evol.">
        <title>A masculinizing supergene underlies an exaggerated male reproductive morph in a spider.</title>
        <authorList>
            <person name="Hendrickx F."/>
            <person name="De Corte Z."/>
            <person name="Sonet G."/>
            <person name="Van Belleghem S.M."/>
            <person name="Kostlbacher S."/>
            <person name="Vangestel C."/>
        </authorList>
    </citation>
    <scope>NUCLEOTIDE SEQUENCE [LARGE SCALE GENOMIC DNA]</scope>
    <source>
        <strain evidence="2">W744_W776</strain>
    </source>
</reference>
<sequence>MTSSSNNSVFAHVKRPLAVAALTILCCSLVCETQAQQQFYPNGRYGRRSVLPPLAESTQDFRVAVSADDSMMCRFTGYADFYRCTIKEISQANQVLN</sequence>
<evidence type="ECO:0000256" key="1">
    <source>
        <dbReference type="SAM" id="SignalP"/>
    </source>
</evidence>
<name>A0AAV6TU99_9ARAC</name>
<keyword evidence="1" id="KW-0732">Signal</keyword>
<organism evidence="2 3">
    <name type="scientific">Oedothorax gibbosus</name>
    <dbReference type="NCBI Taxonomy" id="931172"/>
    <lineage>
        <taxon>Eukaryota</taxon>
        <taxon>Metazoa</taxon>
        <taxon>Ecdysozoa</taxon>
        <taxon>Arthropoda</taxon>
        <taxon>Chelicerata</taxon>
        <taxon>Arachnida</taxon>
        <taxon>Araneae</taxon>
        <taxon>Araneomorphae</taxon>
        <taxon>Entelegynae</taxon>
        <taxon>Araneoidea</taxon>
        <taxon>Linyphiidae</taxon>
        <taxon>Erigoninae</taxon>
        <taxon>Oedothorax</taxon>
    </lineage>
</organism>